<dbReference type="InterPro" id="IPR038591">
    <property type="entry name" value="NolW-like_sf"/>
</dbReference>
<dbReference type="PANTHER" id="PTHR30332">
    <property type="entry name" value="PROBABLE GENERAL SECRETION PATHWAY PROTEIN D"/>
    <property type="match status" value="1"/>
</dbReference>
<dbReference type="Gene3D" id="3.30.1370.120">
    <property type="match status" value="1"/>
</dbReference>
<dbReference type="GO" id="GO:0009306">
    <property type="term" value="P:protein secretion"/>
    <property type="evidence" value="ECO:0007669"/>
    <property type="project" value="InterPro"/>
</dbReference>
<dbReference type="InterPro" id="IPR004845">
    <property type="entry name" value="T2SS_GspD_CS"/>
</dbReference>
<reference evidence="8" key="1">
    <citation type="submission" date="2019-08" db="EMBL/GenBank/DDBJ databases">
        <authorList>
            <person name="Kucharzyk K."/>
            <person name="Murdoch R.W."/>
            <person name="Higgins S."/>
            <person name="Loffler F."/>
        </authorList>
    </citation>
    <scope>NUCLEOTIDE SEQUENCE</scope>
</reference>
<dbReference type="InterPro" id="IPR050810">
    <property type="entry name" value="Bact_Secretion_Sys_Channel"/>
</dbReference>
<name>A0A644V4D8_9ZZZZ</name>
<dbReference type="PRINTS" id="PR00811">
    <property type="entry name" value="BCTERIALGSPD"/>
</dbReference>
<evidence type="ECO:0000256" key="1">
    <source>
        <dbReference type="ARBA" id="ARBA00004370"/>
    </source>
</evidence>
<comment type="subcellular location">
    <subcellularLocation>
        <location evidence="1">Membrane</location>
    </subcellularLocation>
</comment>
<evidence type="ECO:0000256" key="3">
    <source>
        <dbReference type="ARBA" id="ARBA00022729"/>
    </source>
</evidence>
<dbReference type="InterPro" id="IPR001775">
    <property type="entry name" value="GspD/PilQ"/>
</dbReference>
<organism evidence="8">
    <name type="scientific">bioreactor metagenome</name>
    <dbReference type="NCBI Taxonomy" id="1076179"/>
    <lineage>
        <taxon>unclassified sequences</taxon>
        <taxon>metagenomes</taxon>
        <taxon>ecological metagenomes</taxon>
    </lineage>
</organism>
<evidence type="ECO:0000256" key="5">
    <source>
        <dbReference type="ARBA" id="ARBA00023237"/>
    </source>
</evidence>
<evidence type="ECO:0000313" key="8">
    <source>
        <dbReference type="EMBL" id="MPL86208.1"/>
    </source>
</evidence>
<dbReference type="GO" id="GO:0015627">
    <property type="term" value="C:type II protein secretion system complex"/>
    <property type="evidence" value="ECO:0007669"/>
    <property type="project" value="TreeGrafter"/>
</dbReference>
<dbReference type="GO" id="GO:0019867">
    <property type="term" value="C:outer membrane"/>
    <property type="evidence" value="ECO:0007669"/>
    <property type="project" value="InterPro"/>
</dbReference>
<dbReference type="PANTHER" id="PTHR30332:SF24">
    <property type="entry name" value="SECRETIN GSPD-RELATED"/>
    <property type="match status" value="1"/>
</dbReference>
<keyword evidence="3" id="KW-0732">Signal</keyword>
<dbReference type="Gene3D" id="3.30.1370.130">
    <property type="match status" value="1"/>
</dbReference>
<comment type="caution">
    <text evidence="8">The sequence shown here is derived from an EMBL/GenBank/DDBJ whole genome shotgun (WGS) entry which is preliminary data.</text>
</comment>
<evidence type="ECO:0000256" key="6">
    <source>
        <dbReference type="SAM" id="MobiDB-lite"/>
    </source>
</evidence>
<dbReference type="InterPro" id="IPR004846">
    <property type="entry name" value="T2SS/T3SS_dom"/>
</dbReference>
<feature type="compositionally biased region" description="Basic and acidic residues" evidence="6">
    <location>
        <begin position="419"/>
        <end position="455"/>
    </location>
</feature>
<evidence type="ECO:0000259" key="7">
    <source>
        <dbReference type="SMART" id="SM00965"/>
    </source>
</evidence>
<keyword evidence="2" id="KW-0813">Transport</keyword>
<accession>A0A644V4D8</accession>
<dbReference type="AlphaFoldDB" id="A0A644V4D8"/>
<feature type="domain" description="Secretin/TonB short N-terminal" evidence="7">
    <location>
        <begin position="53"/>
        <end position="100"/>
    </location>
</feature>
<dbReference type="PROSITE" id="PS00875">
    <property type="entry name" value="T2SP_D"/>
    <property type="match status" value="1"/>
</dbReference>
<dbReference type="EMBL" id="VSSQ01000218">
    <property type="protein sequence ID" value="MPL86208.1"/>
    <property type="molecule type" value="Genomic_DNA"/>
</dbReference>
<gene>
    <name evidence="8" type="ORF">SDC9_32185</name>
</gene>
<evidence type="ECO:0000256" key="4">
    <source>
        <dbReference type="ARBA" id="ARBA00023136"/>
    </source>
</evidence>
<dbReference type="SMART" id="SM00965">
    <property type="entry name" value="STN"/>
    <property type="match status" value="1"/>
</dbReference>
<keyword evidence="5" id="KW-0998">Cell outer membrane</keyword>
<sequence>MTFDIRPLQALVLAFLLVIGSFSTCVAAENVSLTIQKGDIRDVLAALSAISGQSIVTDDSVKGTISIDLENVPFTTALDLVTRSKGLAYKTVSNVIVVSSYENINKFFGNVGVYKLQYAKASEVLDTLKTIIKGDGLSADAVTNSIVFTGNGGEEAKLRDALTLLDVATKQVTLEAKIIAISVEDEKNLGVTWDWTVLPQSEDTGSSSSSKYGGIIDLSHGYTARFQATVNALITNGKAKILATPRIITIPGKAASIFIGDHIPVLTDKIENGTTTTTTSYVDAGIKLSYTPIVSDDGYITSVVHTEVSTPTLVSELKNYKITSRTADTNVRMRNGETLVIGGLINEEEQKSFKSIPFLSNIPLLGELFKSRSTTKSKTEVMMILTPYITNAGESPAIYNDKVKNASLTAVPGSQEEEEAKRIKREEQSISGEKVDASLSPVKKETMRQRFDARIAEQQTNENS</sequence>
<keyword evidence="4" id="KW-0472">Membrane</keyword>
<proteinExistence type="predicted"/>
<dbReference type="Pfam" id="PF03958">
    <property type="entry name" value="Secretin_N"/>
    <property type="match status" value="1"/>
</dbReference>
<protein>
    <recommendedName>
        <fullName evidence="7">Secretin/TonB short N-terminal domain-containing protein</fullName>
    </recommendedName>
</protein>
<dbReference type="Pfam" id="PF07660">
    <property type="entry name" value="STN"/>
    <property type="match status" value="1"/>
</dbReference>
<dbReference type="InterPro" id="IPR005644">
    <property type="entry name" value="NolW-like"/>
</dbReference>
<feature type="region of interest" description="Disordered" evidence="6">
    <location>
        <begin position="411"/>
        <end position="464"/>
    </location>
</feature>
<dbReference type="Pfam" id="PF00263">
    <property type="entry name" value="Secretin"/>
    <property type="match status" value="1"/>
</dbReference>
<dbReference type="InterPro" id="IPR011662">
    <property type="entry name" value="Secretin/TonB_short_N"/>
</dbReference>
<evidence type="ECO:0000256" key="2">
    <source>
        <dbReference type="ARBA" id="ARBA00022448"/>
    </source>
</evidence>